<organism evidence="1 2">
    <name type="scientific">Chromatium okenii</name>
    <dbReference type="NCBI Taxonomy" id="61644"/>
    <lineage>
        <taxon>Bacteria</taxon>
        <taxon>Pseudomonadati</taxon>
        <taxon>Pseudomonadota</taxon>
        <taxon>Gammaproteobacteria</taxon>
        <taxon>Chromatiales</taxon>
        <taxon>Chromatiaceae</taxon>
        <taxon>Chromatium</taxon>
    </lineage>
</organism>
<dbReference type="EMBL" id="PPGH01000037">
    <property type="protein sequence ID" value="PQJ95648.1"/>
    <property type="molecule type" value="Genomic_DNA"/>
</dbReference>
<dbReference type="Proteomes" id="UP000239936">
    <property type="component" value="Unassembled WGS sequence"/>
</dbReference>
<sequence length="282" mass="33376">MFFGFNWWKMYRLQKRQVQIDNSIVEQFKAEIIRIHELPATRPELNDVHVLLLKAIGMPFKKHQVNQIDSWNEIIHQMERYFENLTQTTQANSQSNSITLKNTDTDVYAPEKEVVEDELSAESLDSAITDLMSHYQAANSAILNNQEATDEMKVKFQNLQLVNQELRSIIQSEKTSELLEKFDAYEQMNAVFMRTIAVKERNYKSLVKEHEMLEVYIHNLQVTVTNYRKSIQKLLIKESSLVEENRLLLEQQESNNRLVTRLNRNYKTLRNEYTKLFETTIH</sequence>
<evidence type="ECO:0000313" key="1">
    <source>
        <dbReference type="EMBL" id="PQJ95648.1"/>
    </source>
</evidence>
<evidence type="ECO:0000313" key="2">
    <source>
        <dbReference type="Proteomes" id="UP000239936"/>
    </source>
</evidence>
<reference evidence="1 2" key="1">
    <citation type="submission" date="2018-01" db="EMBL/GenBank/DDBJ databases">
        <title>The complete genome sequence of Chromatium okenii LaCa, a purple sulfur bacterium with a turbulent life.</title>
        <authorList>
            <person name="Luedin S.M."/>
            <person name="Liechti N."/>
            <person name="Storelli N."/>
            <person name="Danza F."/>
            <person name="Wittwer M."/>
            <person name="Pothier J.F."/>
            <person name="Tonolla M.A."/>
        </authorList>
    </citation>
    <scope>NUCLEOTIDE SEQUENCE [LARGE SCALE GENOMIC DNA]</scope>
    <source>
        <strain evidence="1 2">LaCa</strain>
    </source>
</reference>
<accession>A0A2S7XQB2</accession>
<proteinExistence type="predicted"/>
<keyword evidence="2" id="KW-1185">Reference proteome</keyword>
<protein>
    <submittedName>
        <fullName evidence="1">Uncharacterized protein</fullName>
    </submittedName>
</protein>
<gene>
    <name evidence="1" type="ORF">CXB77_16330</name>
</gene>
<comment type="caution">
    <text evidence="1">The sequence shown here is derived from an EMBL/GenBank/DDBJ whole genome shotgun (WGS) entry which is preliminary data.</text>
</comment>
<name>A0A2S7XQB2_9GAMM</name>
<dbReference type="AlphaFoldDB" id="A0A2S7XQB2"/>